<dbReference type="PRINTS" id="PR00455">
    <property type="entry name" value="HTHTETR"/>
</dbReference>
<dbReference type="SUPFAM" id="SSF46689">
    <property type="entry name" value="Homeodomain-like"/>
    <property type="match status" value="1"/>
</dbReference>
<organism evidence="7 8">
    <name type="scientific">Blastococcus carthaginiensis</name>
    <dbReference type="NCBI Taxonomy" id="3050034"/>
    <lineage>
        <taxon>Bacteria</taxon>
        <taxon>Bacillati</taxon>
        <taxon>Actinomycetota</taxon>
        <taxon>Actinomycetes</taxon>
        <taxon>Geodermatophilales</taxon>
        <taxon>Geodermatophilaceae</taxon>
        <taxon>Blastococcus</taxon>
    </lineage>
</organism>
<dbReference type="InterPro" id="IPR050109">
    <property type="entry name" value="HTH-type_TetR-like_transc_reg"/>
</dbReference>
<evidence type="ECO:0000256" key="4">
    <source>
        <dbReference type="ARBA" id="ARBA00023163"/>
    </source>
</evidence>
<dbReference type="SUPFAM" id="SSF48498">
    <property type="entry name" value="Tetracyclin repressor-like, C-terminal domain"/>
    <property type="match status" value="1"/>
</dbReference>
<feature type="domain" description="HTH tetR-type" evidence="6">
    <location>
        <begin position="53"/>
        <end position="113"/>
    </location>
</feature>
<dbReference type="Gene3D" id="1.10.10.60">
    <property type="entry name" value="Homeodomain-like"/>
    <property type="match status" value="1"/>
</dbReference>
<dbReference type="InterPro" id="IPR036271">
    <property type="entry name" value="Tet_transcr_reg_TetR-rel_C_sf"/>
</dbReference>
<dbReference type="Pfam" id="PF13977">
    <property type="entry name" value="TetR_C_6"/>
    <property type="match status" value="1"/>
</dbReference>
<dbReference type="InterPro" id="IPR001647">
    <property type="entry name" value="HTH_TetR"/>
</dbReference>
<dbReference type="RefSeq" id="WP_306000198.1">
    <property type="nucleotide sequence ID" value="NZ_JASNFN010000013.1"/>
</dbReference>
<protein>
    <submittedName>
        <fullName evidence="7">TetR/AcrR family transcriptional regulator</fullName>
    </submittedName>
</protein>
<proteinExistence type="predicted"/>
<keyword evidence="4" id="KW-0804">Transcription</keyword>
<evidence type="ECO:0000256" key="5">
    <source>
        <dbReference type="PROSITE-ProRule" id="PRU00335"/>
    </source>
</evidence>
<keyword evidence="8" id="KW-1185">Reference proteome</keyword>
<evidence type="ECO:0000313" key="8">
    <source>
        <dbReference type="Proteomes" id="UP001233673"/>
    </source>
</evidence>
<evidence type="ECO:0000256" key="2">
    <source>
        <dbReference type="ARBA" id="ARBA00023015"/>
    </source>
</evidence>
<dbReference type="PANTHER" id="PTHR30055:SF234">
    <property type="entry name" value="HTH-TYPE TRANSCRIPTIONAL REGULATOR BETI"/>
    <property type="match status" value="1"/>
</dbReference>
<name>A0ABT9IDB5_9ACTN</name>
<dbReference type="Gene3D" id="1.10.357.10">
    <property type="entry name" value="Tetracycline Repressor, domain 2"/>
    <property type="match status" value="1"/>
</dbReference>
<dbReference type="InterPro" id="IPR039538">
    <property type="entry name" value="BetI_C"/>
</dbReference>
<reference evidence="8" key="1">
    <citation type="submission" date="2023-05" db="EMBL/GenBank/DDBJ databases">
        <title>Draft genome of Pseudofrankia sp. BMG5.37.</title>
        <authorList>
            <person name="Gtari M."/>
            <person name="Ghodhbane F."/>
            <person name="Sbissi I."/>
        </authorList>
    </citation>
    <scope>NUCLEOTIDE SEQUENCE [LARGE SCALE GENOMIC DNA]</scope>
    <source>
        <strain evidence="8">BMG 814</strain>
    </source>
</reference>
<keyword evidence="3 5" id="KW-0238">DNA-binding</keyword>
<feature type="DNA-binding region" description="H-T-H motif" evidence="5">
    <location>
        <begin position="76"/>
        <end position="95"/>
    </location>
</feature>
<evidence type="ECO:0000256" key="3">
    <source>
        <dbReference type="ARBA" id="ARBA00023125"/>
    </source>
</evidence>
<dbReference type="EMBL" id="JASNFN010000013">
    <property type="protein sequence ID" value="MDP5183575.1"/>
    <property type="molecule type" value="Genomic_DNA"/>
</dbReference>
<dbReference type="Proteomes" id="UP001233673">
    <property type="component" value="Unassembled WGS sequence"/>
</dbReference>
<gene>
    <name evidence="7" type="ORF">QOZ88_13095</name>
</gene>
<dbReference type="Pfam" id="PF00440">
    <property type="entry name" value="TetR_N"/>
    <property type="match status" value="1"/>
</dbReference>
<accession>A0ABT9IDB5</accession>
<keyword evidence="2" id="KW-0805">Transcription regulation</keyword>
<dbReference type="InterPro" id="IPR009057">
    <property type="entry name" value="Homeodomain-like_sf"/>
</dbReference>
<sequence>MQLPDPADGPSAAPAGRAAAVPALTATAAADTPAAAADAPAAAPAAPATERGRAMRVRLLAAARQVFERDGFLDARVTDISAAAGVAHGSFYTYFRSKTDVFRALVAATMDDLYASLGSGAEADRGARDRPADPIAAIERANRRFVAMYRENTALMALFEQVTTFDPEVRAVRQAARERMVGRVRHSIERYQADGVVAADLDAEYSAHALVAMVNGLVHYWLVLGGDFEQERLVETLTRLWAQSLGLPAHR</sequence>
<dbReference type="PANTHER" id="PTHR30055">
    <property type="entry name" value="HTH-TYPE TRANSCRIPTIONAL REGULATOR RUTR"/>
    <property type="match status" value="1"/>
</dbReference>
<keyword evidence="1" id="KW-0678">Repressor</keyword>
<dbReference type="PROSITE" id="PS50977">
    <property type="entry name" value="HTH_TETR_2"/>
    <property type="match status" value="1"/>
</dbReference>
<evidence type="ECO:0000256" key="1">
    <source>
        <dbReference type="ARBA" id="ARBA00022491"/>
    </source>
</evidence>
<evidence type="ECO:0000313" key="7">
    <source>
        <dbReference type="EMBL" id="MDP5183575.1"/>
    </source>
</evidence>
<comment type="caution">
    <text evidence="7">The sequence shown here is derived from an EMBL/GenBank/DDBJ whole genome shotgun (WGS) entry which is preliminary data.</text>
</comment>
<evidence type="ECO:0000259" key="6">
    <source>
        <dbReference type="PROSITE" id="PS50977"/>
    </source>
</evidence>